<dbReference type="PROSITE" id="PS51857">
    <property type="entry name" value="CSD_2"/>
    <property type="match status" value="1"/>
</dbReference>
<dbReference type="Proteomes" id="UP000654075">
    <property type="component" value="Unassembled WGS sequence"/>
</dbReference>
<feature type="domain" description="CSD" evidence="1">
    <location>
        <begin position="9"/>
        <end position="78"/>
    </location>
</feature>
<reference evidence="2" key="1">
    <citation type="submission" date="2021-02" db="EMBL/GenBank/DDBJ databases">
        <authorList>
            <person name="Dougan E. K."/>
            <person name="Rhodes N."/>
            <person name="Thang M."/>
            <person name="Chan C."/>
        </authorList>
    </citation>
    <scope>NUCLEOTIDE SEQUENCE</scope>
</reference>
<sequence length="103" mass="11047">AASKMAFSGLSGSVKSWNGAKGFGFITGSSCPVDVFFSRTELPDDVKEVQGKFMQGRPVVFDAEQLPDGRFKATAVAVPYIEGKEIAGKIKTFVEKNGYGFIT</sequence>
<dbReference type="CDD" id="cd04458">
    <property type="entry name" value="CSP_CDS"/>
    <property type="match status" value="1"/>
</dbReference>
<dbReference type="SUPFAM" id="SSF50249">
    <property type="entry name" value="Nucleic acid-binding proteins"/>
    <property type="match status" value="1"/>
</dbReference>
<dbReference type="Pfam" id="PF00313">
    <property type="entry name" value="CSD"/>
    <property type="match status" value="1"/>
</dbReference>
<feature type="non-terminal residue" evidence="2">
    <location>
        <position position="1"/>
    </location>
</feature>
<dbReference type="GO" id="GO:0003676">
    <property type="term" value="F:nucleic acid binding"/>
    <property type="evidence" value="ECO:0007669"/>
    <property type="project" value="InterPro"/>
</dbReference>
<dbReference type="EMBL" id="CAJNNV010001463">
    <property type="protein sequence ID" value="CAE8585113.1"/>
    <property type="molecule type" value="Genomic_DNA"/>
</dbReference>
<gene>
    <name evidence="2" type="ORF">PGLA1383_LOCUS4030</name>
</gene>
<dbReference type="Gene3D" id="2.40.50.140">
    <property type="entry name" value="Nucleic acid-binding proteins"/>
    <property type="match status" value="1"/>
</dbReference>
<dbReference type="OrthoDB" id="446731at2759"/>
<dbReference type="AlphaFoldDB" id="A0A813DB37"/>
<dbReference type="InterPro" id="IPR012340">
    <property type="entry name" value="NA-bd_OB-fold"/>
</dbReference>
<accession>A0A813DB37</accession>
<name>A0A813DB37_POLGL</name>
<evidence type="ECO:0000313" key="3">
    <source>
        <dbReference type="Proteomes" id="UP000654075"/>
    </source>
</evidence>
<organism evidence="2 3">
    <name type="scientific">Polarella glacialis</name>
    <name type="common">Dinoflagellate</name>
    <dbReference type="NCBI Taxonomy" id="89957"/>
    <lineage>
        <taxon>Eukaryota</taxon>
        <taxon>Sar</taxon>
        <taxon>Alveolata</taxon>
        <taxon>Dinophyceae</taxon>
        <taxon>Suessiales</taxon>
        <taxon>Suessiaceae</taxon>
        <taxon>Polarella</taxon>
    </lineage>
</organism>
<keyword evidence="3" id="KW-1185">Reference proteome</keyword>
<evidence type="ECO:0000259" key="1">
    <source>
        <dbReference type="PROSITE" id="PS51857"/>
    </source>
</evidence>
<dbReference type="InterPro" id="IPR002059">
    <property type="entry name" value="CSP_DNA-bd"/>
</dbReference>
<evidence type="ECO:0000313" key="2">
    <source>
        <dbReference type="EMBL" id="CAE8585113.1"/>
    </source>
</evidence>
<feature type="non-terminal residue" evidence="2">
    <location>
        <position position="103"/>
    </location>
</feature>
<comment type="caution">
    <text evidence="2">The sequence shown here is derived from an EMBL/GenBank/DDBJ whole genome shotgun (WGS) entry which is preliminary data.</text>
</comment>
<proteinExistence type="predicted"/>
<protein>
    <recommendedName>
        <fullName evidence="1">CSD domain-containing protein</fullName>
    </recommendedName>
</protein>